<accession>A0A0A5G5B1</accession>
<dbReference type="PANTHER" id="PTHR23088">
    <property type="entry name" value="NITRILASE-RELATED"/>
    <property type="match status" value="1"/>
</dbReference>
<comment type="caution">
    <text evidence="3">The sequence shown here is derived from an EMBL/GenBank/DDBJ whole genome shotgun (WGS) entry which is preliminary data.</text>
</comment>
<dbReference type="CDD" id="cd07583">
    <property type="entry name" value="nitrilase_5"/>
    <property type="match status" value="1"/>
</dbReference>
<dbReference type="InterPro" id="IPR036526">
    <property type="entry name" value="C-N_Hydrolase_sf"/>
</dbReference>
<dbReference type="RefSeq" id="WP_036834589.1">
    <property type="nucleotide sequence ID" value="NZ_AVPG01000014.1"/>
</dbReference>
<dbReference type="Gene3D" id="3.60.110.10">
    <property type="entry name" value="Carbon-nitrogen hydrolase"/>
    <property type="match status" value="1"/>
</dbReference>
<dbReference type="PROSITE" id="PS01227">
    <property type="entry name" value="UPF0012"/>
    <property type="match status" value="1"/>
</dbReference>
<organism evidence="3 4">
    <name type="scientific">Pontibacillus litoralis JSM 072002</name>
    <dbReference type="NCBI Taxonomy" id="1385512"/>
    <lineage>
        <taxon>Bacteria</taxon>
        <taxon>Bacillati</taxon>
        <taxon>Bacillota</taxon>
        <taxon>Bacilli</taxon>
        <taxon>Bacillales</taxon>
        <taxon>Bacillaceae</taxon>
        <taxon>Pontibacillus</taxon>
    </lineage>
</organism>
<dbReference type="PROSITE" id="PS50263">
    <property type="entry name" value="CN_HYDROLASE"/>
    <property type="match status" value="1"/>
</dbReference>
<dbReference type="Proteomes" id="UP000030401">
    <property type="component" value="Unassembled WGS sequence"/>
</dbReference>
<comment type="similarity">
    <text evidence="1">Belongs to the carbon-nitrogen hydrolase superfamily. NIT1/NIT2 family.</text>
</comment>
<evidence type="ECO:0000259" key="2">
    <source>
        <dbReference type="PROSITE" id="PS50263"/>
    </source>
</evidence>
<dbReference type="Pfam" id="PF00795">
    <property type="entry name" value="CN_hydrolase"/>
    <property type="match status" value="1"/>
</dbReference>
<dbReference type="InterPro" id="IPR001110">
    <property type="entry name" value="UPF0012_CS"/>
</dbReference>
<reference evidence="3 4" key="1">
    <citation type="submission" date="2013-08" db="EMBL/GenBank/DDBJ databases">
        <authorList>
            <person name="Huang J."/>
            <person name="Wang G."/>
        </authorList>
    </citation>
    <scope>NUCLEOTIDE SEQUENCE [LARGE SCALE GENOMIC DNA]</scope>
    <source>
        <strain evidence="3 4">JSM 072002</strain>
    </source>
</reference>
<name>A0A0A5G5B1_9BACI</name>
<dbReference type="SUPFAM" id="SSF56317">
    <property type="entry name" value="Carbon-nitrogen hydrolase"/>
    <property type="match status" value="1"/>
</dbReference>
<dbReference type="AlphaFoldDB" id="A0A0A5G5B1"/>
<evidence type="ECO:0000313" key="4">
    <source>
        <dbReference type="Proteomes" id="UP000030401"/>
    </source>
</evidence>
<feature type="domain" description="CN hydrolase" evidence="2">
    <location>
        <begin position="1"/>
        <end position="240"/>
    </location>
</feature>
<proteinExistence type="inferred from homology"/>
<keyword evidence="3" id="KW-0012">Acyltransferase</keyword>
<dbReference type="STRING" id="1385512.N784_05175"/>
<dbReference type="InterPro" id="IPR003010">
    <property type="entry name" value="C-N_Hydrolase"/>
</dbReference>
<keyword evidence="3" id="KW-0449">Lipoprotein</keyword>
<evidence type="ECO:0000256" key="1">
    <source>
        <dbReference type="ARBA" id="ARBA00010613"/>
    </source>
</evidence>
<protein>
    <submittedName>
        <fullName evidence="3">Nitrilase/cyanide hydratase and apolipoprotein N-acyltransferase</fullName>
    </submittedName>
</protein>
<dbReference type="EMBL" id="AVPG01000014">
    <property type="protein sequence ID" value="KGX86343.1"/>
    <property type="molecule type" value="Genomic_DNA"/>
</dbReference>
<sequence>MNIAIYQMEVIPGNVEANHAKVKRWLEEILCKEDYDIVVLPELWTTGYTLPELDNIADVNGEPTTSFLQQLARQYEVAIVGGSFANKVEGHVYNHACVVSKTGDVVYTYDKIHLVPMLKEPAYLTGGKQHAHTFELGGVKMGLIICYDLRFPELTRKLALEGAEVVFIVAQWPLARRNHWIALQTARAIENQLYVVASNSCGSYEATEFSGTSLVIDANGEHIRQGSITEEETITATLQLEQVQQVRRHVPVFSSRMEQYY</sequence>
<keyword evidence="3" id="KW-0808">Transferase</keyword>
<evidence type="ECO:0000313" key="3">
    <source>
        <dbReference type="EMBL" id="KGX86343.1"/>
    </source>
</evidence>
<dbReference type="OrthoDB" id="9811121at2"/>
<gene>
    <name evidence="3" type="ORF">N784_05175</name>
</gene>
<dbReference type="GO" id="GO:0016746">
    <property type="term" value="F:acyltransferase activity"/>
    <property type="evidence" value="ECO:0007669"/>
    <property type="project" value="UniProtKB-KW"/>
</dbReference>
<keyword evidence="4" id="KW-1185">Reference proteome</keyword>
<dbReference type="PANTHER" id="PTHR23088:SF27">
    <property type="entry name" value="DEAMINATED GLUTATHIONE AMIDASE"/>
    <property type="match status" value="1"/>
</dbReference>
<dbReference type="eggNOG" id="COG0388">
    <property type="taxonomic scope" value="Bacteria"/>
</dbReference>